<feature type="region of interest" description="Disordered" evidence="4">
    <location>
        <begin position="184"/>
        <end position="207"/>
    </location>
</feature>
<protein>
    <submittedName>
        <fullName evidence="6">Helix-turn-helix domain-containing protein</fullName>
    </submittedName>
</protein>
<dbReference type="EMBL" id="JAQRFO010000001">
    <property type="protein sequence ID" value="MDC9620104.1"/>
    <property type="molecule type" value="Genomic_DNA"/>
</dbReference>
<evidence type="ECO:0000313" key="6">
    <source>
        <dbReference type="EMBL" id="MDC9620104.1"/>
    </source>
</evidence>
<feature type="domain" description="HTH cro/C1-type" evidence="5">
    <location>
        <begin position="42"/>
        <end position="82"/>
    </location>
</feature>
<organism evidence="6 7">
    <name type="scientific">Xenorhabdus aichiensis</name>
    <dbReference type="NCBI Taxonomy" id="3025874"/>
    <lineage>
        <taxon>Bacteria</taxon>
        <taxon>Pseudomonadati</taxon>
        <taxon>Pseudomonadota</taxon>
        <taxon>Gammaproteobacteria</taxon>
        <taxon>Enterobacterales</taxon>
        <taxon>Morganellaceae</taxon>
        <taxon>Xenorhabdus</taxon>
    </lineage>
</organism>
<dbReference type="PROSITE" id="PS50943">
    <property type="entry name" value="HTH_CROC1"/>
    <property type="match status" value="1"/>
</dbReference>
<dbReference type="SMART" id="SM00530">
    <property type="entry name" value="HTH_XRE"/>
    <property type="match status" value="1"/>
</dbReference>
<evidence type="ECO:0000313" key="7">
    <source>
        <dbReference type="Proteomes" id="UP001214757"/>
    </source>
</evidence>
<dbReference type="SUPFAM" id="SSF47413">
    <property type="entry name" value="lambda repressor-like DNA-binding domains"/>
    <property type="match status" value="1"/>
</dbReference>
<feature type="compositionally biased region" description="Basic and acidic residues" evidence="4">
    <location>
        <begin position="184"/>
        <end position="200"/>
    </location>
</feature>
<dbReference type="PANTHER" id="PTHR40661">
    <property type="match status" value="1"/>
</dbReference>
<evidence type="ECO:0000256" key="2">
    <source>
        <dbReference type="ARBA" id="ARBA00023125"/>
    </source>
</evidence>
<dbReference type="InterPro" id="IPR001387">
    <property type="entry name" value="Cro/C1-type_HTH"/>
</dbReference>
<gene>
    <name evidence="6" type="ORF">PSI22_00300</name>
</gene>
<name>A0ABT5LXH8_9GAMM</name>
<dbReference type="RefSeq" id="WP_273577779.1">
    <property type="nucleotide sequence ID" value="NZ_JAQRFO010000001.1"/>
</dbReference>
<sequence>MNDKEKYANNDKNTHRVFVRNKITQFKDRLRQAMGSESGNSLAKRCGISEAAIRTYLSGKTYPSLDKLALLAEKCEVSIEWLANGSNVDSAPEVPEVKEVPKHVTETQEKVWLEFLHRMTPDERDAVIARVVRLGLGVILQPSSTDNKQEQSSEDALEKLDVSGHALLVARMYDSLTDEQRQRFLESIRGEEQKETDRHLSGKSKAS</sequence>
<keyword evidence="3" id="KW-0804">Transcription</keyword>
<evidence type="ECO:0000256" key="1">
    <source>
        <dbReference type="ARBA" id="ARBA00023015"/>
    </source>
</evidence>
<evidence type="ECO:0000256" key="3">
    <source>
        <dbReference type="ARBA" id="ARBA00023163"/>
    </source>
</evidence>
<dbReference type="InterPro" id="IPR010982">
    <property type="entry name" value="Lambda_DNA-bd_dom_sf"/>
</dbReference>
<keyword evidence="7" id="KW-1185">Reference proteome</keyword>
<proteinExistence type="predicted"/>
<dbReference type="CDD" id="cd00093">
    <property type="entry name" value="HTH_XRE"/>
    <property type="match status" value="1"/>
</dbReference>
<dbReference type="PANTHER" id="PTHR40661:SF3">
    <property type="entry name" value="FELS-1 PROPHAGE TRANSCRIPTIONAL REGULATOR"/>
    <property type="match status" value="1"/>
</dbReference>
<keyword evidence="2" id="KW-0238">DNA-binding</keyword>
<comment type="caution">
    <text evidence="6">The sequence shown here is derived from an EMBL/GenBank/DDBJ whole genome shotgun (WGS) entry which is preliminary data.</text>
</comment>
<dbReference type="Proteomes" id="UP001214757">
    <property type="component" value="Unassembled WGS sequence"/>
</dbReference>
<dbReference type="Pfam" id="PF01381">
    <property type="entry name" value="HTH_3"/>
    <property type="match status" value="1"/>
</dbReference>
<accession>A0ABT5LXH8</accession>
<reference evidence="6 7" key="1">
    <citation type="submission" date="2023-02" db="EMBL/GenBank/DDBJ databases">
        <title>Entomopathogenic bacteria.</title>
        <authorList>
            <person name="Machado R.A."/>
        </authorList>
    </citation>
    <scope>NUCLEOTIDE SEQUENCE [LARGE SCALE GENOMIC DNA]</scope>
    <source>
        <strain evidence="6 7">XENO-7</strain>
    </source>
</reference>
<keyword evidence="1" id="KW-0805">Transcription regulation</keyword>
<evidence type="ECO:0000259" key="5">
    <source>
        <dbReference type="PROSITE" id="PS50943"/>
    </source>
</evidence>
<dbReference type="Gene3D" id="1.10.260.40">
    <property type="entry name" value="lambda repressor-like DNA-binding domains"/>
    <property type="match status" value="1"/>
</dbReference>
<evidence type="ECO:0000256" key="4">
    <source>
        <dbReference type="SAM" id="MobiDB-lite"/>
    </source>
</evidence>